<dbReference type="InterPro" id="IPR005174">
    <property type="entry name" value="KIB1-4_b-propeller"/>
</dbReference>
<evidence type="ECO:0000313" key="2">
    <source>
        <dbReference type="EMBL" id="CAI9115253.1"/>
    </source>
</evidence>
<dbReference type="SUPFAM" id="SSF81383">
    <property type="entry name" value="F-box domain"/>
    <property type="match status" value="1"/>
</dbReference>
<sequence length="397" mass="45337">MAKRGTRADWSNLVPELLDVILEKLFHNPDYIRFGAVCKSWRLVALLQKQKRIANISKQSPIRWVLCPSDDSETYGQFLKEGFFKARSHLRLYNVGEDKSYELNLLQLLASPEDDDEINDESEVTWYGSSCGWLALQTKDLSEPIRVVNPFIRKCIKVPPVPDDNVDKRIIVCNDPTTSPDKLVIVAILNSERVAIITAGETSWTIGNIGVEEEGGTSFLHYSDIIFHKGLLYVVDHCDRLFVIDYNDTRTAGHFPTIPVVSKKARNFDISIALPLVWNYLAESSSGDLLLVQEDYKKSGYETYKLENYKKENITSHGEKEDMEEANWVKVSKFKEHDTISTDFHDTVIVPFGTTFCIPDCNPDWLLWDTSISLDEGLNGPNKDFIYPLDWLSPQLY</sequence>
<reference evidence="2" key="1">
    <citation type="submission" date="2023-03" db="EMBL/GenBank/DDBJ databases">
        <authorList>
            <person name="Julca I."/>
        </authorList>
    </citation>
    <scope>NUCLEOTIDE SEQUENCE</scope>
</reference>
<dbReference type="Gene3D" id="1.20.1280.50">
    <property type="match status" value="1"/>
</dbReference>
<dbReference type="InterPro" id="IPR050942">
    <property type="entry name" value="F-box_BR-signaling"/>
</dbReference>
<name>A0AAV1E4P1_OLDCO</name>
<gene>
    <name evidence="2" type="ORF">OLC1_LOCUS21818</name>
</gene>
<dbReference type="AlphaFoldDB" id="A0AAV1E4P1"/>
<keyword evidence="3" id="KW-1185">Reference proteome</keyword>
<dbReference type="PANTHER" id="PTHR44259">
    <property type="entry name" value="OS07G0183000 PROTEIN-RELATED"/>
    <property type="match status" value="1"/>
</dbReference>
<dbReference type="PANTHER" id="PTHR44259:SF93">
    <property type="entry name" value="PROTEIN, PUTATIVE (DUF295)-RELATED"/>
    <property type="match status" value="1"/>
</dbReference>
<evidence type="ECO:0000313" key="3">
    <source>
        <dbReference type="Proteomes" id="UP001161247"/>
    </source>
</evidence>
<organism evidence="2 3">
    <name type="scientific">Oldenlandia corymbosa var. corymbosa</name>
    <dbReference type="NCBI Taxonomy" id="529605"/>
    <lineage>
        <taxon>Eukaryota</taxon>
        <taxon>Viridiplantae</taxon>
        <taxon>Streptophyta</taxon>
        <taxon>Embryophyta</taxon>
        <taxon>Tracheophyta</taxon>
        <taxon>Spermatophyta</taxon>
        <taxon>Magnoliopsida</taxon>
        <taxon>eudicotyledons</taxon>
        <taxon>Gunneridae</taxon>
        <taxon>Pentapetalae</taxon>
        <taxon>asterids</taxon>
        <taxon>lamiids</taxon>
        <taxon>Gentianales</taxon>
        <taxon>Rubiaceae</taxon>
        <taxon>Rubioideae</taxon>
        <taxon>Spermacoceae</taxon>
        <taxon>Hedyotis-Oldenlandia complex</taxon>
        <taxon>Oldenlandia</taxon>
    </lineage>
</organism>
<proteinExistence type="predicted"/>
<evidence type="ECO:0000259" key="1">
    <source>
        <dbReference type="Pfam" id="PF03478"/>
    </source>
</evidence>
<accession>A0AAV1E4P1</accession>
<protein>
    <submittedName>
        <fullName evidence="2">OLC1v1016106C1</fullName>
    </submittedName>
</protein>
<feature type="domain" description="KIB1-4 beta-propeller" evidence="1">
    <location>
        <begin position="107"/>
        <end position="335"/>
    </location>
</feature>
<dbReference type="InterPro" id="IPR036047">
    <property type="entry name" value="F-box-like_dom_sf"/>
</dbReference>
<dbReference type="Proteomes" id="UP001161247">
    <property type="component" value="Chromosome 8"/>
</dbReference>
<dbReference type="EMBL" id="OX459125">
    <property type="protein sequence ID" value="CAI9115253.1"/>
    <property type="molecule type" value="Genomic_DNA"/>
</dbReference>
<dbReference type="Pfam" id="PF03478">
    <property type="entry name" value="Beta-prop_KIB1-4"/>
    <property type="match status" value="1"/>
</dbReference>